<evidence type="ECO:0000313" key="1">
    <source>
        <dbReference type="EMBL" id="MBP1467205.1"/>
    </source>
</evidence>
<sequence length="91" mass="10085">MPSAPSFDAYFRAMRARKGPQQATAATAHKLVRTVYSMLLRGEPFCEETTAAYEEQPNEHELKQLARCAQKFGYQLALVPATDTLAPVEAP</sequence>
<evidence type="ECO:0000313" key="2">
    <source>
        <dbReference type="Proteomes" id="UP001193081"/>
    </source>
</evidence>
<accession>A0ABS4DCN4</accession>
<keyword evidence="2" id="KW-1185">Reference proteome</keyword>
<dbReference type="RefSeq" id="WP_135479425.1">
    <property type="nucleotide sequence ID" value="NZ_SIJK02000030.1"/>
</dbReference>
<gene>
    <name evidence="1" type="ORF">EYB53_015935</name>
</gene>
<proteinExistence type="predicted"/>
<dbReference type="EMBL" id="SIJK02000030">
    <property type="protein sequence ID" value="MBP1467205.1"/>
    <property type="molecule type" value="Genomic_DNA"/>
</dbReference>
<reference evidence="1 2" key="1">
    <citation type="submission" date="2021-03" db="EMBL/GenBank/DDBJ databases">
        <authorList>
            <person name="Grouzdev D.S."/>
        </authorList>
    </citation>
    <scope>NUCLEOTIDE SEQUENCE [LARGE SCALE GENOMIC DNA]</scope>
    <source>
        <strain evidence="1 2">M50-1</strain>
    </source>
</reference>
<dbReference type="Proteomes" id="UP001193081">
    <property type="component" value="Unassembled WGS sequence"/>
</dbReference>
<organism evidence="1 2">
    <name type="scientific">Candidatus Chloroploca mongolica</name>
    <dbReference type="NCBI Taxonomy" id="2528176"/>
    <lineage>
        <taxon>Bacteria</taxon>
        <taxon>Bacillati</taxon>
        <taxon>Chloroflexota</taxon>
        <taxon>Chloroflexia</taxon>
        <taxon>Chloroflexales</taxon>
        <taxon>Chloroflexineae</taxon>
        <taxon>Oscillochloridaceae</taxon>
        <taxon>Candidatus Chloroploca</taxon>
    </lineage>
</organism>
<comment type="caution">
    <text evidence="1">The sequence shown here is derived from an EMBL/GenBank/DDBJ whole genome shotgun (WGS) entry which is preliminary data.</text>
</comment>
<name>A0ABS4DCN4_9CHLR</name>
<protein>
    <recommendedName>
        <fullName evidence="3">Transposase</fullName>
    </recommendedName>
</protein>
<evidence type="ECO:0008006" key="3">
    <source>
        <dbReference type="Google" id="ProtNLM"/>
    </source>
</evidence>